<proteinExistence type="predicted"/>
<reference evidence="2" key="1">
    <citation type="submission" date="2014-09" db="EMBL/GenBank/DDBJ databases">
        <authorList>
            <person name="Magalhaes I.L.F."/>
            <person name="Oliveira U."/>
            <person name="Santos F.R."/>
            <person name="Vidigal T.H.D.A."/>
            <person name="Brescovit A.D."/>
            <person name="Santos A.J."/>
        </authorList>
    </citation>
    <scope>NUCLEOTIDE SEQUENCE</scope>
    <source>
        <tissue evidence="2">Shoot tissue taken approximately 20 cm above the soil surface</tissue>
    </source>
</reference>
<reference evidence="2" key="2">
    <citation type="journal article" date="2015" name="Data Brief">
        <title>Shoot transcriptome of the giant reed, Arundo donax.</title>
        <authorList>
            <person name="Barrero R.A."/>
            <person name="Guerrero F.D."/>
            <person name="Moolhuijzen P."/>
            <person name="Goolsby J.A."/>
            <person name="Tidwell J."/>
            <person name="Bellgard S.E."/>
            <person name="Bellgard M.I."/>
        </authorList>
    </citation>
    <scope>NUCLEOTIDE SEQUENCE</scope>
    <source>
        <tissue evidence="2">Shoot tissue taken approximately 20 cm above the soil surface</tissue>
    </source>
</reference>
<name>A0A0A9BL84_ARUDO</name>
<organism evidence="2">
    <name type="scientific">Arundo donax</name>
    <name type="common">Giant reed</name>
    <name type="synonym">Donax arundinaceus</name>
    <dbReference type="NCBI Taxonomy" id="35708"/>
    <lineage>
        <taxon>Eukaryota</taxon>
        <taxon>Viridiplantae</taxon>
        <taxon>Streptophyta</taxon>
        <taxon>Embryophyta</taxon>
        <taxon>Tracheophyta</taxon>
        <taxon>Spermatophyta</taxon>
        <taxon>Magnoliopsida</taxon>
        <taxon>Liliopsida</taxon>
        <taxon>Poales</taxon>
        <taxon>Poaceae</taxon>
        <taxon>PACMAD clade</taxon>
        <taxon>Arundinoideae</taxon>
        <taxon>Arundineae</taxon>
        <taxon>Arundo</taxon>
    </lineage>
</organism>
<protein>
    <submittedName>
        <fullName evidence="2">Uncharacterized protein</fullName>
    </submittedName>
</protein>
<dbReference type="EMBL" id="GBRH01235905">
    <property type="protein sequence ID" value="JAD61990.1"/>
    <property type="molecule type" value="Transcribed_RNA"/>
</dbReference>
<sequence>MPHQRELLFLPPKSAPPTAVGSRGDSGFHRFSISSSSEGAGSTTEGRRRGGKGCRQAAPLPEREEVIVIRASTAAEWVRRFLSPAVLALAAGGGGSAPWPRGGREGSRGAITKSIPLGALAPTTASPRTTRSRVRIDRRLDWILPLCCSSAAFFPRLHPDPAVLRLVEGGARVWSCTPA</sequence>
<evidence type="ECO:0000313" key="2">
    <source>
        <dbReference type="EMBL" id="JAD61990.1"/>
    </source>
</evidence>
<dbReference type="AlphaFoldDB" id="A0A0A9BL84"/>
<accession>A0A0A9BL84</accession>
<evidence type="ECO:0000256" key="1">
    <source>
        <dbReference type="SAM" id="MobiDB-lite"/>
    </source>
</evidence>
<feature type="compositionally biased region" description="Low complexity" evidence="1">
    <location>
        <begin position="32"/>
        <end position="44"/>
    </location>
</feature>
<feature type="region of interest" description="Disordered" evidence="1">
    <location>
        <begin position="1"/>
        <end position="57"/>
    </location>
</feature>